<dbReference type="GO" id="GO:0006571">
    <property type="term" value="P:tyrosine biosynthetic process"/>
    <property type="evidence" value="ECO:0007669"/>
    <property type="project" value="InterPro"/>
</dbReference>
<evidence type="ECO:0000313" key="5">
    <source>
        <dbReference type="EMBL" id="RVU54499.1"/>
    </source>
</evidence>
<name>A0A437S673_9FIRM</name>
<dbReference type="SUPFAM" id="SSF51735">
    <property type="entry name" value="NAD(P)-binding Rossmann-fold domains"/>
    <property type="match status" value="1"/>
</dbReference>
<dbReference type="InterPro" id="IPR008927">
    <property type="entry name" value="6-PGluconate_DH-like_C_sf"/>
</dbReference>
<dbReference type="Pfam" id="PF02153">
    <property type="entry name" value="PDH_N"/>
    <property type="match status" value="1"/>
</dbReference>
<keyword evidence="2" id="KW-0560">Oxidoreductase</keyword>
<proteinExistence type="inferred from homology"/>
<evidence type="ECO:0000256" key="2">
    <source>
        <dbReference type="ARBA" id="ARBA00023002"/>
    </source>
</evidence>
<protein>
    <submittedName>
        <fullName evidence="5">Prephenate dehydrogenase</fullName>
    </submittedName>
</protein>
<dbReference type="GO" id="GO:0008977">
    <property type="term" value="F:prephenate dehydrogenase (NAD+) activity"/>
    <property type="evidence" value="ECO:0007669"/>
    <property type="project" value="InterPro"/>
</dbReference>
<dbReference type="PROSITE" id="PS51176">
    <property type="entry name" value="PDH_ADH"/>
    <property type="match status" value="1"/>
</dbReference>
<dbReference type="Pfam" id="PF20463">
    <property type="entry name" value="PDH_C"/>
    <property type="match status" value="1"/>
</dbReference>
<evidence type="ECO:0000256" key="3">
    <source>
        <dbReference type="ARBA" id="ARBA00029440"/>
    </source>
</evidence>
<feature type="domain" description="Prephenate/arogenate dehydrogenase" evidence="4">
    <location>
        <begin position="1"/>
        <end position="282"/>
    </location>
</feature>
<gene>
    <name evidence="5" type="ORF">EF514_07015</name>
</gene>
<evidence type="ECO:0000313" key="6">
    <source>
        <dbReference type="Proteomes" id="UP000288812"/>
    </source>
</evidence>
<dbReference type="PANTHER" id="PTHR21363:SF0">
    <property type="entry name" value="PREPHENATE DEHYDROGENASE [NADP(+)]"/>
    <property type="match status" value="1"/>
</dbReference>
<sequence>MKVGVVGLGLIGGSIAKRFRELGKEVFGFDSDRTILDFVKLSGDIDDELTDDKIGKCDYIFLAISPDESIDWLRENSKNLNSKTVVIDCCGTKRKICKEGFEKAAQYGFTFIGGHPMAGNHKGGFKNSSGDLFKGASMVLVFKERKDFKLMVEVKTTLEELGFLKIIVSSAEEHDEIIAYTSQMPHLVSNAFVKSKTALISDRLISGGSFRDFTRVAYLDEDMWTELFMENKDNLKYELDILIEELNRYRSAIEAGDETNLRDLLAEGKNRKVEVEKYGTGTLGK</sequence>
<organism evidence="5 6">
    <name type="scientific">Anaerosphaera multitolerans</name>
    <dbReference type="NCBI Taxonomy" id="2487351"/>
    <lineage>
        <taxon>Bacteria</taxon>
        <taxon>Bacillati</taxon>
        <taxon>Bacillota</taxon>
        <taxon>Tissierellia</taxon>
        <taxon>Tissierellales</taxon>
        <taxon>Peptoniphilaceae</taxon>
        <taxon>Anaerosphaera</taxon>
    </lineage>
</organism>
<dbReference type="OrthoDB" id="9802008at2"/>
<dbReference type="InterPro" id="IPR046826">
    <property type="entry name" value="PDH_N"/>
</dbReference>
<dbReference type="GO" id="GO:0070403">
    <property type="term" value="F:NAD+ binding"/>
    <property type="evidence" value="ECO:0007669"/>
    <property type="project" value="InterPro"/>
</dbReference>
<dbReference type="SUPFAM" id="SSF48179">
    <property type="entry name" value="6-phosphogluconate dehydrogenase C-terminal domain-like"/>
    <property type="match status" value="1"/>
</dbReference>
<evidence type="ECO:0000259" key="4">
    <source>
        <dbReference type="PROSITE" id="PS51176"/>
    </source>
</evidence>
<dbReference type="Proteomes" id="UP000288812">
    <property type="component" value="Unassembled WGS sequence"/>
</dbReference>
<comment type="similarity">
    <text evidence="1">Belongs to the prephenate/arogenate dehydrogenase family.</text>
</comment>
<dbReference type="Gene3D" id="1.10.3660.10">
    <property type="entry name" value="6-phosphogluconate dehydrogenase C-terminal like domain"/>
    <property type="match status" value="1"/>
</dbReference>
<dbReference type="AlphaFoldDB" id="A0A437S673"/>
<keyword evidence="6" id="KW-1185">Reference proteome</keyword>
<dbReference type="EMBL" id="RLIH01000009">
    <property type="protein sequence ID" value="RVU54499.1"/>
    <property type="molecule type" value="Genomic_DNA"/>
</dbReference>
<reference evidence="5 6" key="1">
    <citation type="submission" date="2018-11" db="EMBL/GenBank/DDBJ databases">
        <title>Genome sequencing and assembly of Anaerosphaera sp. nov., GS7-6-2.</title>
        <authorList>
            <person name="Rettenmaier R."/>
            <person name="Liebl W."/>
            <person name="Zverlov V."/>
        </authorList>
    </citation>
    <scope>NUCLEOTIDE SEQUENCE [LARGE SCALE GENOMIC DNA]</scope>
    <source>
        <strain evidence="5 6">GS7-6-2</strain>
    </source>
</reference>
<dbReference type="RefSeq" id="WP_127724721.1">
    <property type="nucleotide sequence ID" value="NZ_RLIH01000009.1"/>
</dbReference>
<dbReference type="InterPro" id="IPR003099">
    <property type="entry name" value="Prephen_DH"/>
</dbReference>
<dbReference type="PANTHER" id="PTHR21363">
    <property type="entry name" value="PREPHENATE DEHYDROGENASE"/>
    <property type="match status" value="1"/>
</dbReference>
<comment type="caution">
    <text evidence="5">The sequence shown here is derived from an EMBL/GenBank/DDBJ whole genome shotgun (WGS) entry which is preliminary data.</text>
</comment>
<dbReference type="InterPro" id="IPR036291">
    <property type="entry name" value="NAD(P)-bd_dom_sf"/>
</dbReference>
<dbReference type="InterPro" id="IPR046825">
    <property type="entry name" value="PDH_C"/>
</dbReference>
<dbReference type="InterPro" id="IPR050812">
    <property type="entry name" value="Preph/Arog_dehydrog"/>
</dbReference>
<evidence type="ECO:0000256" key="1">
    <source>
        <dbReference type="ARBA" id="ARBA00007964"/>
    </source>
</evidence>
<comment type="pathway">
    <text evidence="3">Amino-acid biosynthesis.</text>
</comment>
<dbReference type="Gene3D" id="3.40.50.720">
    <property type="entry name" value="NAD(P)-binding Rossmann-like Domain"/>
    <property type="match status" value="1"/>
</dbReference>
<dbReference type="GO" id="GO:0004665">
    <property type="term" value="F:prephenate dehydrogenase (NADP+) activity"/>
    <property type="evidence" value="ECO:0007669"/>
    <property type="project" value="InterPro"/>
</dbReference>
<accession>A0A437S673</accession>